<accession>A0A1V0RRX8</accession>
<dbReference type="AlphaFoldDB" id="A0A1V0RRX8"/>
<feature type="region of interest" description="Disordered" evidence="1">
    <location>
        <begin position="129"/>
        <end position="148"/>
    </location>
</feature>
<organism evidence="3 4">
    <name type="scientific">Roseovarius mucosus</name>
    <dbReference type="NCBI Taxonomy" id="215743"/>
    <lineage>
        <taxon>Bacteria</taxon>
        <taxon>Pseudomonadati</taxon>
        <taxon>Pseudomonadota</taxon>
        <taxon>Alphaproteobacteria</taxon>
        <taxon>Rhodobacterales</taxon>
        <taxon>Roseobacteraceae</taxon>
        <taxon>Roseovarius</taxon>
    </lineage>
</organism>
<proteinExistence type="predicted"/>
<name>A0A1V0RRX8_9RHOB</name>
<dbReference type="KEGG" id="rmm:ROSMUCSMR3_02905"/>
<feature type="signal peptide" evidence="2">
    <location>
        <begin position="1"/>
        <end position="27"/>
    </location>
</feature>
<evidence type="ECO:0000256" key="1">
    <source>
        <dbReference type="SAM" id="MobiDB-lite"/>
    </source>
</evidence>
<evidence type="ECO:0000313" key="4">
    <source>
        <dbReference type="Proteomes" id="UP000192273"/>
    </source>
</evidence>
<feature type="compositionally biased region" description="Low complexity" evidence="1">
    <location>
        <begin position="98"/>
        <end position="108"/>
    </location>
</feature>
<dbReference type="Proteomes" id="UP000192273">
    <property type="component" value="Chromosome"/>
</dbReference>
<reference evidence="3 4" key="1">
    <citation type="submission" date="2017-03" db="EMBL/GenBank/DDBJ databases">
        <title>Genome Sequence of Roseovarius mucosus strain SMR3 Isolated from a culture of the Diatom Skeletonema marinoi.</title>
        <authorList>
            <person name="Topel M."/>
            <person name="Pinder M."/>
            <person name="Johansson O.N."/>
            <person name="Kourtchenko O."/>
            <person name="Godhe A."/>
            <person name="Clarke A.K."/>
        </authorList>
    </citation>
    <scope>NUCLEOTIDE SEQUENCE [LARGE SCALE GENOMIC DNA]</scope>
    <source>
        <strain evidence="3 4">SMR3</strain>
    </source>
</reference>
<evidence type="ECO:0000313" key="3">
    <source>
        <dbReference type="EMBL" id="ARE84372.1"/>
    </source>
</evidence>
<dbReference type="EMBL" id="CP020474">
    <property type="protein sequence ID" value="ARE84372.1"/>
    <property type="molecule type" value="Genomic_DNA"/>
</dbReference>
<evidence type="ECO:0000256" key="2">
    <source>
        <dbReference type="SAM" id="SignalP"/>
    </source>
</evidence>
<keyword evidence="2" id="KW-0732">Signal</keyword>
<feature type="region of interest" description="Disordered" evidence="1">
    <location>
        <begin position="90"/>
        <end position="115"/>
    </location>
</feature>
<feature type="compositionally biased region" description="Polar residues" evidence="1">
    <location>
        <begin position="130"/>
        <end position="148"/>
    </location>
</feature>
<protein>
    <submittedName>
        <fullName evidence="3">Uncharacterized protein</fullName>
    </submittedName>
</protein>
<feature type="chain" id="PRO_5012459982" evidence="2">
    <location>
        <begin position="28"/>
        <end position="196"/>
    </location>
</feature>
<keyword evidence="4" id="KW-1185">Reference proteome</keyword>
<sequence>MSLCDALSRKLVNVACLIGAVCSPVSAGSQTLTYNSSWGFQTASDRATKMSRVDLELRKKGGFYDSFETNILYDGNTFVTYDCVGSNSEARANDSVNSQSSQTSSPSTGADLDVSTSALGNASDALVTSKAKSTNTQDASGAISSDTSLNLKNNTGVLNAGGGKSEQTTSLVQQNEGTVTSSAEGGGRLQFLYATT</sequence>
<gene>
    <name evidence="3" type="ORF">ROSMUCSMR3_02905</name>
</gene>